<dbReference type="SUPFAM" id="SSF54427">
    <property type="entry name" value="NTF2-like"/>
    <property type="match status" value="1"/>
</dbReference>
<evidence type="ECO:0000313" key="3">
    <source>
        <dbReference type="EMBL" id="MBH5321330.1"/>
    </source>
</evidence>
<protein>
    <submittedName>
        <fullName evidence="3">Nuclear transport factor 2 family protein</fullName>
    </submittedName>
</protein>
<feature type="domain" description="SnoaL-like" evidence="2">
    <location>
        <begin position="30"/>
        <end position="136"/>
    </location>
</feature>
<dbReference type="RefSeq" id="WP_197920008.1">
    <property type="nucleotide sequence ID" value="NZ_CAWPTA010000006.1"/>
</dbReference>
<dbReference type="Proteomes" id="UP000602442">
    <property type="component" value="Unassembled WGS sequence"/>
</dbReference>
<organism evidence="3 4">
    <name type="scientific">Aurantiacibacter sediminis</name>
    <dbReference type="NCBI Taxonomy" id="2793064"/>
    <lineage>
        <taxon>Bacteria</taxon>
        <taxon>Pseudomonadati</taxon>
        <taxon>Pseudomonadota</taxon>
        <taxon>Alphaproteobacteria</taxon>
        <taxon>Sphingomonadales</taxon>
        <taxon>Erythrobacteraceae</taxon>
        <taxon>Aurantiacibacter</taxon>
    </lineage>
</organism>
<sequence length="173" mass="19191">MARTDRSSLQQSGRPVTAEDSGGQGSRQTIERMIEGFAKQDIDSIMALIADDAVYCDVLGEGPRGDEYHGKEAIRGAFIRQFAMAGPHTYVGASILLNDDAAFASWTMVLGEASDPTAPRFEGIDEFRLNAGGQVTLKKAWLKGQPRLRRLLMRRNPGALLRHWRYVLRVLRS</sequence>
<proteinExistence type="predicted"/>
<dbReference type="EMBL" id="JAEANY010000001">
    <property type="protein sequence ID" value="MBH5321330.1"/>
    <property type="molecule type" value="Genomic_DNA"/>
</dbReference>
<keyword evidence="4" id="KW-1185">Reference proteome</keyword>
<evidence type="ECO:0000256" key="1">
    <source>
        <dbReference type="SAM" id="MobiDB-lite"/>
    </source>
</evidence>
<reference evidence="3 4" key="1">
    <citation type="submission" date="2020-11" db="EMBL/GenBank/DDBJ databases">
        <title>Erythrobacter sediminis sp. nov., a marine bacterium from a tidal flat of Garorim Bay.</title>
        <authorList>
            <person name="Kim D."/>
            <person name="Yoo Y."/>
            <person name="Kim J.-J."/>
        </authorList>
    </citation>
    <scope>NUCLEOTIDE SEQUENCE [LARGE SCALE GENOMIC DNA]</scope>
    <source>
        <strain evidence="3 4">JGD-13</strain>
    </source>
</reference>
<evidence type="ECO:0000313" key="4">
    <source>
        <dbReference type="Proteomes" id="UP000602442"/>
    </source>
</evidence>
<dbReference type="Gene3D" id="3.10.450.50">
    <property type="match status" value="1"/>
</dbReference>
<gene>
    <name evidence="3" type="ORF">I5L03_01870</name>
</gene>
<accession>A0ABS0N040</accession>
<evidence type="ECO:0000259" key="2">
    <source>
        <dbReference type="Pfam" id="PF12680"/>
    </source>
</evidence>
<name>A0ABS0N040_9SPHN</name>
<dbReference type="InterPro" id="IPR037401">
    <property type="entry name" value="SnoaL-like"/>
</dbReference>
<dbReference type="Pfam" id="PF12680">
    <property type="entry name" value="SnoaL_2"/>
    <property type="match status" value="1"/>
</dbReference>
<dbReference type="InterPro" id="IPR032710">
    <property type="entry name" value="NTF2-like_dom_sf"/>
</dbReference>
<comment type="caution">
    <text evidence="3">The sequence shown here is derived from an EMBL/GenBank/DDBJ whole genome shotgun (WGS) entry which is preliminary data.</text>
</comment>
<feature type="region of interest" description="Disordered" evidence="1">
    <location>
        <begin position="1"/>
        <end position="27"/>
    </location>
</feature>